<dbReference type="PANTHER" id="PTHR10963:SF24">
    <property type="entry name" value="GLYCOSIDASE C21B10.07-RELATED"/>
    <property type="match status" value="1"/>
</dbReference>
<name>A0ABP0E454_9PEZI</name>
<proteinExistence type="predicted"/>
<gene>
    <name evidence="4" type="ORF">SEPCBS119000_005884</name>
</gene>
<dbReference type="InterPro" id="IPR013320">
    <property type="entry name" value="ConA-like_dom_sf"/>
</dbReference>
<feature type="domain" description="GH16" evidence="3">
    <location>
        <begin position="16"/>
        <end position="283"/>
    </location>
</feature>
<evidence type="ECO:0000259" key="3">
    <source>
        <dbReference type="PROSITE" id="PS51762"/>
    </source>
</evidence>
<dbReference type="SUPFAM" id="SSF49899">
    <property type="entry name" value="Concanavalin A-like lectins/glucanases"/>
    <property type="match status" value="1"/>
</dbReference>
<evidence type="ECO:0000313" key="5">
    <source>
        <dbReference type="Proteomes" id="UP001642502"/>
    </source>
</evidence>
<evidence type="ECO:0000256" key="1">
    <source>
        <dbReference type="SAM" id="MobiDB-lite"/>
    </source>
</evidence>
<keyword evidence="2" id="KW-0732">Signal</keyword>
<protein>
    <recommendedName>
        <fullName evidence="3">GH16 domain-containing protein</fullName>
    </recommendedName>
</protein>
<dbReference type="Pfam" id="PF26113">
    <property type="entry name" value="GH16_XgeA"/>
    <property type="match status" value="1"/>
</dbReference>
<accession>A0ABP0E454</accession>
<reference evidence="4 5" key="1">
    <citation type="submission" date="2024-01" db="EMBL/GenBank/DDBJ databases">
        <authorList>
            <person name="Allen C."/>
            <person name="Tagirdzhanova G."/>
        </authorList>
    </citation>
    <scope>NUCLEOTIDE SEQUENCE [LARGE SCALE GENOMIC DNA]</scope>
    <source>
        <strain evidence="4 5">CBS 119000</strain>
    </source>
</reference>
<feature type="chain" id="PRO_5046726766" description="GH16 domain-containing protein" evidence="2">
    <location>
        <begin position="21"/>
        <end position="348"/>
    </location>
</feature>
<dbReference type="PANTHER" id="PTHR10963">
    <property type="entry name" value="GLYCOSYL HYDROLASE-RELATED"/>
    <property type="match status" value="1"/>
</dbReference>
<dbReference type="Proteomes" id="UP001642502">
    <property type="component" value="Unassembled WGS sequence"/>
</dbReference>
<organism evidence="4 5">
    <name type="scientific">Sporothrix epigloea</name>
    <dbReference type="NCBI Taxonomy" id="1892477"/>
    <lineage>
        <taxon>Eukaryota</taxon>
        <taxon>Fungi</taxon>
        <taxon>Dikarya</taxon>
        <taxon>Ascomycota</taxon>
        <taxon>Pezizomycotina</taxon>
        <taxon>Sordariomycetes</taxon>
        <taxon>Sordariomycetidae</taxon>
        <taxon>Ophiostomatales</taxon>
        <taxon>Ophiostomataceae</taxon>
        <taxon>Sporothrix</taxon>
    </lineage>
</organism>
<dbReference type="InterPro" id="IPR000757">
    <property type="entry name" value="Beta-glucanase-like"/>
</dbReference>
<evidence type="ECO:0000256" key="2">
    <source>
        <dbReference type="SAM" id="SignalP"/>
    </source>
</evidence>
<dbReference type="CDD" id="cd02181">
    <property type="entry name" value="GH16_fungal_Lam16A_glucanase"/>
    <property type="match status" value="1"/>
</dbReference>
<feature type="region of interest" description="Disordered" evidence="1">
    <location>
        <begin position="320"/>
        <end position="348"/>
    </location>
</feature>
<dbReference type="InterPro" id="IPR050546">
    <property type="entry name" value="Glycosyl_Hydrlase_16"/>
</dbReference>
<keyword evidence="5" id="KW-1185">Reference proteome</keyword>
<comment type="caution">
    <text evidence="4">The sequence shown here is derived from an EMBL/GenBank/DDBJ whole genome shotgun (WGS) entry which is preliminary data.</text>
</comment>
<dbReference type="PROSITE" id="PS51762">
    <property type="entry name" value="GH16_2"/>
    <property type="match status" value="1"/>
</dbReference>
<dbReference type="Gene3D" id="2.60.120.200">
    <property type="match status" value="1"/>
</dbReference>
<sequence length="348" mass="36384">MKHTARFALASSLLSATVQATTYTLVDNYNSTNFFSSFAFFDAADPTHGFVDYADAQTASQNGLAGYINNMVYLGADYTTANPPSGRASTRVTSTKSYDKGLFVADIQHMPVGCGVWPAFWTLGSNWPAGGEIDIIEGVNSQSTDAITLHTSPGCVMSNSGSAAGTQYSGGATGLDCGANSGYAGCSLSTTTANAYGPGFNANGGGVYVMEMASEAISVWFFPRGSAQAASLATAAIPDTSTFGTPMGMFTGCDIDRYFSAQQIIFDTTFCGDWAGAVWGQDATCAPLASSCSAYVQQNPAAFVDAYWLINSVKVYQASSGSSSNKRRSPYRAAEPKHKGVVPVPFLS</sequence>
<feature type="signal peptide" evidence="2">
    <location>
        <begin position="1"/>
        <end position="20"/>
    </location>
</feature>
<evidence type="ECO:0000313" key="4">
    <source>
        <dbReference type="EMBL" id="CAK7273880.1"/>
    </source>
</evidence>
<dbReference type="EMBL" id="CAWUON010000124">
    <property type="protein sequence ID" value="CAK7273880.1"/>
    <property type="molecule type" value="Genomic_DNA"/>
</dbReference>